<protein>
    <recommendedName>
        <fullName evidence="5">Lipase</fullName>
    </recommendedName>
</protein>
<dbReference type="Pfam" id="PF13472">
    <property type="entry name" value="Lipase_GDSL_2"/>
    <property type="match status" value="1"/>
</dbReference>
<feature type="domain" description="SsfX3-like N-terminal" evidence="2">
    <location>
        <begin position="19"/>
        <end position="149"/>
    </location>
</feature>
<dbReference type="RefSeq" id="WP_280878769.1">
    <property type="nucleotide sequence ID" value="NZ_JARXVH010000008.1"/>
</dbReference>
<proteinExistence type="predicted"/>
<dbReference type="EMBL" id="JARXVH010000008">
    <property type="protein sequence ID" value="MDH6217870.1"/>
    <property type="molecule type" value="Genomic_DNA"/>
</dbReference>
<dbReference type="Gene3D" id="2.60.120.260">
    <property type="entry name" value="Galactose-binding domain-like"/>
    <property type="match status" value="1"/>
</dbReference>
<dbReference type="InterPro" id="IPR036514">
    <property type="entry name" value="SGNH_hydro_sf"/>
</dbReference>
<evidence type="ECO:0000313" key="3">
    <source>
        <dbReference type="EMBL" id="MDH6217870.1"/>
    </source>
</evidence>
<dbReference type="Pfam" id="PF21181">
    <property type="entry name" value="SsfX3_N"/>
    <property type="match status" value="1"/>
</dbReference>
<gene>
    <name evidence="3" type="ORF">M2283_005202</name>
</gene>
<accession>A0ABT6LPI6</accession>
<evidence type="ECO:0000259" key="1">
    <source>
        <dbReference type="Pfam" id="PF13472"/>
    </source>
</evidence>
<keyword evidence="4" id="KW-1185">Reference proteome</keyword>
<comment type="caution">
    <text evidence="3">The sequence shown here is derived from an EMBL/GenBank/DDBJ whole genome shotgun (WGS) entry which is preliminary data.</text>
</comment>
<evidence type="ECO:0008006" key="5">
    <source>
        <dbReference type="Google" id="ProtNLM"/>
    </source>
</evidence>
<dbReference type="Gene3D" id="3.40.50.1110">
    <property type="entry name" value="SGNH hydrolase"/>
    <property type="match status" value="1"/>
</dbReference>
<evidence type="ECO:0000259" key="2">
    <source>
        <dbReference type="Pfam" id="PF21181"/>
    </source>
</evidence>
<dbReference type="InterPro" id="IPR048977">
    <property type="entry name" value="SsfX3-like_N"/>
</dbReference>
<dbReference type="SUPFAM" id="SSF52266">
    <property type="entry name" value="SGNH hydrolase"/>
    <property type="match status" value="1"/>
</dbReference>
<evidence type="ECO:0000313" key="4">
    <source>
        <dbReference type="Proteomes" id="UP001160499"/>
    </source>
</evidence>
<dbReference type="InterPro" id="IPR013830">
    <property type="entry name" value="SGNH_hydro"/>
</dbReference>
<feature type="domain" description="SGNH hydrolase-type esterase" evidence="1">
    <location>
        <begin position="179"/>
        <end position="373"/>
    </location>
</feature>
<reference evidence="3 4" key="1">
    <citation type="submission" date="2023-04" db="EMBL/GenBank/DDBJ databases">
        <title>Forest soil microbial communities from Buena Vista Peninsula, Colon Province, Panama.</title>
        <authorList>
            <person name="Bouskill N."/>
        </authorList>
    </citation>
    <scope>NUCLEOTIDE SEQUENCE [LARGE SCALE GENOMIC DNA]</scope>
    <source>
        <strain evidence="3 4">GGS1</strain>
    </source>
</reference>
<sequence>MDTPQRDWTTTYISAELLRGALDVEHTEHGVLPHRLPARARAQCDDPQLAMVEAQPSGVRLVFRTRATAVELDTLPTKRVYVGAPPRPDGVYDLLVDGRPAGQGSVPGGNALTIDMAKGTAEVVRGEIGTLRFDGLPGESKVVEIWLPHDEATELVALRTDAPIEPAPDSGRPVWLHHGSSISHGSFAATPTTTWPALAASLGGVELINLGLGGSALLDPFTARALRDTPADLISVKIGINLVNTDVMRLRAFTPAVHGFLDTVREGHPTTPLLVVSPILCPIHENTPGPSAADFGALADGQLRFKAMGDPAEVAEGKLTLSVIRDELARIVERRQPEDPNLHYLDGRELYGEDDFAELPLPDDLHPDAATHRSMGKRFAGLAFATEGAFGTMS</sequence>
<name>A0ABT6LPI6_9ACTN</name>
<organism evidence="3 4">
    <name type="scientific">Streptomyces pseudovenezuelae</name>
    <dbReference type="NCBI Taxonomy" id="67350"/>
    <lineage>
        <taxon>Bacteria</taxon>
        <taxon>Bacillati</taxon>
        <taxon>Actinomycetota</taxon>
        <taxon>Actinomycetes</taxon>
        <taxon>Kitasatosporales</taxon>
        <taxon>Streptomycetaceae</taxon>
        <taxon>Streptomyces</taxon>
        <taxon>Streptomyces aurantiacus group</taxon>
    </lineage>
</organism>
<dbReference type="Proteomes" id="UP001160499">
    <property type="component" value="Unassembled WGS sequence"/>
</dbReference>